<proteinExistence type="predicted"/>
<reference evidence="3" key="1">
    <citation type="journal article" date="2019" name="Int. J. Syst. Evol. Microbiol.">
        <title>The Global Catalogue of Microorganisms (GCM) 10K type strain sequencing project: providing services to taxonomists for standard genome sequencing and annotation.</title>
        <authorList>
            <consortium name="The Broad Institute Genomics Platform"/>
            <consortium name="The Broad Institute Genome Sequencing Center for Infectious Disease"/>
            <person name="Wu L."/>
            <person name="Ma J."/>
        </authorList>
    </citation>
    <scope>NUCLEOTIDE SEQUENCE [LARGE SCALE GENOMIC DNA]</scope>
    <source>
        <strain evidence="3">CGMCC 1.12237</strain>
    </source>
</reference>
<feature type="transmembrane region" description="Helical" evidence="1">
    <location>
        <begin position="92"/>
        <end position="110"/>
    </location>
</feature>
<name>A0ABW0LJ68_9BACI</name>
<sequence length="188" mass="21145">MDAAEIKMMRVKQLLVTNGILLITLPLIFSMIFFLEISMSTYFFILAFLVLIQAAAGVVRGYSTKSIIPIFEQVATYEKEKMGIEWKKQRKTSIASSFFVSIVMFLNAMMSLESTFEVDFSFIFILIITAIVFVLINIGLLIHIRKVDGSNSQQDMKGYTLKTNLIGIVIGIVSAIIILVISLMYVMS</sequence>
<accession>A0ABW0LJ68</accession>
<dbReference type="RefSeq" id="WP_382353134.1">
    <property type="nucleotide sequence ID" value="NZ_JBHSMC010000020.1"/>
</dbReference>
<evidence type="ECO:0000313" key="2">
    <source>
        <dbReference type="EMBL" id="MFC5465949.1"/>
    </source>
</evidence>
<evidence type="ECO:0000256" key="1">
    <source>
        <dbReference type="SAM" id="Phobius"/>
    </source>
</evidence>
<keyword evidence="3" id="KW-1185">Reference proteome</keyword>
<protein>
    <submittedName>
        <fullName evidence="2">Uncharacterized protein</fullName>
    </submittedName>
</protein>
<feature type="transmembrane region" description="Helical" evidence="1">
    <location>
        <begin position="122"/>
        <end position="144"/>
    </location>
</feature>
<dbReference type="Proteomes" id="UP001596147">
    <property type="component" value="Unassembled WGS sequence"/>
</dbReference>
<comment type="caution">
    <text evidence="2">The sequence shown here is derived from an EMBL/GenBank/DDBJ whole genome shotgun (WGS) entry which is preliminary data.</text>
</comment>
<dbReference type="EMBL" id="JBHSMC010000020">
    <property type="protein sequence ID" value="MFC5465949.1"/>
    <property type="molecule type" value="Genomic_DNA"/>
</dbReference>
<evidence type="ECO:0000313" key="3">
    <source>
        <dbReference type="Proteomes" id="UP001596147"/>
    </source>
</evidence>
<keyword evidence="1" id="KW-0472">Membrane</keyword>
<organism evidence="2 3">
    <name type="scientific">Lederbergia graminis</name>
    <dbReference type="NCBI Taxonomy" id="735518"/>
    <lineage>
        <taxon>Bacteria</taxon>
        <taxon>Bacillati</taxon>
        <taxon>Bacillota</taxon>
        <taxon>Bacilli</taxon>
        <taxon>Bacillales</taxon>
        <taxon>Bacillaceae</taxon>
        <taxon>Lederbergia</taxon>
    </lineage>
</organism>
<keyword evidence="1" id="KW-0812">Transmembrane</keyword>
<feature type="transmembrane region" description="Helical" evidence="1">
    <location>
        <begin position="41"/>
        <end position="59"/>
    </location>
</feature>
<feature type="transmembrane region" description="Helical" evidence="1">
    <location>
        <begin position="165"/>
        <end position="187"/>
    </location>
</feature>
<gene>
    <name evidence="2" type="ORF">ACFPM4_14550</name>
</gene>
<feature type="transmembrane region" description="Helical" evidence="1">
    <location>
        <begin position="14"/>
        <end position="35"/>
    </location>
</feature>
<keyword evidence="1" id="KW-1133">Transmembrane helix</keyword>